<evidence type="ECO:0000313" key="4">
    <source>
        <dbReference type="Proteomes" id="UP000177215"/>
    </source>
</evidence>
<dbReference type="GO" id="GO:0016857">
    <property type="term" value="F:racemase and epimerase activity, acting on carbohydrates and derivatives"/>
    <property type="evidence" value="ECO:0007669"/>
    <property type="project" value="InterPro"/>
</dbReference>
<proteinExistence type="predicted"/>
<dbReference type="AlphaFoldDB" id="A0A1F6EUS3"/>
<dbReference type="STRING" id="1798515.A3B35_01235"/>
<keyword evidence="1" id="KW-0479">Metal-binding</keyword>
<protein>
    <recommendedName>
        <fullName evidence="5">Ribulose-phosphate 3-epimerase</fullName>
    </recommendedName>
</protein>
<dbReference type="PANTHER" id="PTHR11749">
    <property type="entry name" value="RIBULOSE-5-PHOSPHATE-3-EPIMERASE"/>
    <property type="match status" value="1"/>
</dbReference>
<dbReference type="Gene3D" id="3.20.20.70">
    <property type="entry name" value="Aldolase class I"/>
    <property type="match status" value="1"/>
</dbReference>
<evidence type="ECO:0000256" key="1">
    <source>
        <dbReference type="ARBA" id="ARBA00022723"/>
    </source>
</evidence>
<evidence type="ECO:0000313" key="3">
    <source>
        <dbReference type="EMBL" id="OGG77390.1"/>
    </source>
</evidence>
<dbReference type="InterPro" id="IPR000056">
    <property type="entry name" value="Ribul_P_3_epim-like"/>
</dbReference>
<organism evidence="3 4">
    <name type="scientific">Candidatus Kaiserbacteria bacterium RIFCSPLOWO2_01_FULL_54_24</name>
    <dbReference type="NCBI Taxonomy" id="1798515"/>
    <lineage>
        <taxon>Bacteria</taxon>
        <taxon>Candidatus Kaiseribacteriota</taxon>
    </lineage>
</organism>
<comment type="caution">
    <text evidence="3">The sequence shown here is derived from an EMBL/GenBank/DDBJ whole genome shotgun (WGS) entry which is preliminary data.</text>
</comment>
<name>A0A1F6EUS3_9BACT</name>
<dbReference type="EMBL" id="MFMC01000018">
    <property type="protein sequence ID" value="OGG77390.1"/>
    <property type="molecule type" value="Genomic_DNA"/>
</dbReference>
<dbReference type="SUPFAM" id="SSF51366">
    <property type="entry name" value="Ribulose-phoshate binding barrel"/>
    <property type="match status" value="1"/>
</dbReference>
<evidence type="ECO:0000256" key="2">
    <source>
        <dbReference type="ARBA" id="ARBA00023235"/>
    </source>
</evidence>
<dbReference type="GO" id="GO:0005975">
    <property type="term" value="P:carbohydrate metabolic process"/>
    <property type="evidence" value="ECO:0007669"/>
    <property type="project" value="InterPro"/>
</dbReference>
<sequence>MSMHATEIIPTIVPTSSADISEWGEKFARFAPWIQIDIGDGVFVSNKTWSPPETYQLPPFDTVSYEAHLMVQAPREVGAQFIRAGCRRVIGHLEVFATSDEAHGALDAWKGQGAEAGLALLIDTPLEILEPLVSACDVVLLMAIATLGRQGAAFDERIYARVRELHAKHPDLTIAIDGGVSLQNIKALVEAGASRFSVGSAISRSPDPAAAYRGLMTLAESATI</sequence>
<accession>A0A1F6EUS3</accession>
<reference evidence="3 4" key="1">
    <citation type="journal article" date="2016" name="Nat. Commun.">
        <title>Thousands of microbial genomes shed light on interconnected biogeochemical processes in an aquifer system.</title>
        <authorList>
            <person name="Anantharaman K."/>
            <person name="Brown C.T."/>
            <person name="Hug L.A."/>
            <person name="Sharon I."/>
            <person name="Castelle C.J."/>
            <person name="Probst A.J."/>
            <person name="Thomas B.C."/>
            <person name="Singh A."/>
            <person name="Wilkins M.J."/>
            <person name="Karaoz U."/>
            <person name="Brodie E.L."/>
            <person name="Williams K.H."/>
            <person name="Hubbard S.S."/>
            <person name="Banfield J.F."/>
        </authorList>
    </citation>
    <scope>NUCLEOTIDE SEQUENCE [LARGE SCALE GENOMIC DNA]</scope>
</reference>
<dbReference type="InterPro" id="IPR013785">
    <property type="entry name" value="Aldolase_TIM"/>
</dbReference>
<evidence type="ECO:0008006" key="5">
    <source>
        <dbReference type="Google" id="ProtNLM"/>
    </source>
</evidence>
<dbReference type="InterPro" id="IPR011060">
    <property type="entry name" value="RibuloseP-bd_barrel"/>
</dbReference>
<dbReference type="Pfam" id="PF00834">
    <property type="entry name" value="Ribul_P_3_epim"/>
    <property type="match status" value="1"/>
</dbReference>
<keyword evidence="2" id="KW-0413">Isomerase</keyword>
<dbReference type="Proteomes" id="UP000177215">
    <property type="component" value="Unassembled WGS sequence"/>
</dbReference>
<dbReference type="GO" id="GO:0046872">
    <property type="term" value="F:metal ion binding"/>
    <property type="evidence" value="ECO:0007669"/>
    <property type="project" value="UniProtKB-KW"/>
</dbReference>
<gene>
    <name evidence="3" type="ORF">A3B35_01235</name>
</gene>